<dbReference type="Proteomes" id="UP000775872">
    <property type="component" value="Unassembled WGS sequence"/>
</dbReference>
<evidence type="ECO:0000313" key="2">
    <source>
        <dbReference type="Proteomes" id="UP000775872"/>
    </source>
</evidence>
<dbReference type="AlphaFoldDB" id="A0A9N9Z1X3"/>
<organism evidence="1 2">
    <name type="scientific">Clonostachys solani</name>
    <dbReference type="NCBI Taxonomy" id="160281"/>
    <lineage>
        <taxon>Eukaryota</taxon>
        <taxon>Fungi</taxon>
        <taxon>Dikarya</taxon>
        <taxon>Ascomycota</taxon>
        <taxon>Pezizomycotina</taxon>
        <taxon>Sordariomycetes</taxon>
        <taxon>Hypocreomycetidae</taxon>
        <taxon>Hypocreales</taxon>
        <taxon>Bionectriaceae</taxon>
        <taxon>Clonostachys</taxon>
    </lineage>
</organism>
<protein>
    <submittedName>
        <fullName evidence="1">Uncharacterized protein</fullName>
    </submittedName>
</protein>
<keyword evidence="2" id="KW-1185">Reference proteome</keyword>
<reference evidence="1" key="1">
    <citation type="submission" date="2021-10" db="EMBL/GenBank/DDBJ databases">
        <authorList>
            <person name="Piombo E."/>
        </authorList>
    </citation>
    <scope>NUCLEOTIDE SEQUENCE</scope>
</reference>
<dbReference type="EMBL" id="CABFOC020000031">
    <property type="protein sequence ID" value="CAH0047561.1"/>
    <property type="molecule type" value="Genomic_DNA"/>
</dbReference>
<comment type="caution">
    <text evidence="1">The sequence shown here is derived from an EMBL/GenBank/DDBJ whole genome shotgun (WGS) entry which is preliminary data.</text>
</comment>
<sequence length="162" mass="18357">MEPSIEEKNLYFSGLPSCPRLVARSNFHVIFKPSNGGGRFWPVKKYLSPMSLNHKIAALWDGGPLRKDIINALDGINWKAIEILRLGFHRDPDRPEQPEPEHPHVLLVSVANTTWSQGFPAVMSCRRIMEWYGLDDIHCEMKESVVEHSPSTPHEAPLLAPN</sequence>
<accession>A0A9N9Z1X3</accession>
<dbReference type="OrthoDB" id="5424209at2759"/>
<proteinExistence type="predicted"/>
<name>A0A9N9Z1X3_9HYPO</name>
<evidence type="ECO:0000313" key="1">
    <source>
        <dbReference type="EMBL" id="CAH0047561.1"/>
    </source>
</evidence>
<gene>
    <name evidence="1" type="ORF">CSOL1703_00013574</name>
</gene>